<comment type="cofactor">
    <cofactor evidence="1">
        <name>Fe cation</name>
        <dbReference type="ChEBI" id="CHEBI:24875"/>
    </cofactor>
</comment>
<dbReference type="InterPro" id="IPR001663">
    <property type="entry name" value="Rng_hydr_dOase-A"/>
</dbReference>
<feature type="domain" description="Rieske" evidence="7">
    <location>
        <begin position="54"/>
        <end position="162"/>
    </location>
</feature>
<gene>
    <name evidence="8" type="ORF">I7412_05625</name>
</gene>
<keyword evidence="2" id="KW-0001">2Fe-2S</keyword>
<dbReference type="EMBL" id="JAEACQ010000145">
    <property type="protein sequence ID" value="MBL7626655.1"/>
    <property type="molecule type" value="Genomic_DNA"/>
</dbReference>
<dbReference type="InterPro" id="IPR036922">
    <property type="entry name" value="Rieske_2Fe-2S_sf"/>
</dbReference>
<dbReference type="AlphaFoldDB" id="A0A937UNW2"/>
<dbReference type="PANTHER" id="PTHR43756">
    <property type="entry name" value="CHOLINE MONOOXYGENASE, CHLOROPLASTIC"/>
    <property type="match status" value="1"/>
</dbReference>
<dbReference type="Pfam" id="PF00355">
    <property type="entry name" value="Rieske"/>
    <property type="match status" value="1"/>
</dbReference>
<keyword evidence="8" id="KW-0223">Dioxygenase</keyword>
<evidence type="ECO:0000313" key="8">
    <source>
        <dbReference type="EMBL" id="MBL7626655.1"/>
    </source>
</evidence>
<dbReference type="GO" id="GO:0051537">
    <property type="term" value="F:2 iron, 2 sulfur cluster binding"/>
    <property type="evidence" value="ECO:0007669"/>
    <property type="project" value="UniProtKB-KW"/>
</dbReference>
<dbReference type="Gene3D" id="2.102.10.10">
    <property type="entry name" value="Rieske [2Fe-2S] iron-sulphur domain"/>
    <property type="match status" value="1"/>
</dbReference>
<keyword evidence="4" id="KW-0560">Oxidoreductase</keyword>
<dbReference type="PRINTS" id="PR00090">
    <property type="entry name" value="RNGDIOXGNASE"/>
</dbReference>
<keyword evidence="6" id="KW-0411">Iron-sulfur</keyword>
<sequence>MNAEMQRDLGRRTLDLIDRKTTVLAERTMEEPLEGYRSLEQFERERRLIFNRYPMFVGLSGDLPEPGSWLTFDATSTPMLLTRTDDGRVRAFLNMCQHRGVRVVDAGHGSARRFTCPFHAWSYSLEGRLVGLPGGEGFSDMRRETRGLIELPAEERHGLIFAAANPDAPFSLDEHLSGLGEHFASFGFETWNQIAATHPHPVATNWKVVWGTHCETYHFAHLHRDTARPLVYSNTSLADFYGEHALMTSTMRTVDKLRETPEEDWRPVDDGQINLNYRLFPNLSFSVVGDRLEIFAIYPGGSLHETVALHYAYRRELPATPEEAKALEEAVHWACQTVVDKEDYAMAERAGLSLHSPFVPPTLVFGRNEPVMQHMALTLRRVLGLAEQTPV</sequence>
<evidence type="ECO:0000313" key="9">
    <source>
        <dbReference type="Proteomes" id="UP000604475"/>
    </source>
</evidence>
<dbReference type="SUPFAM" id="SSF50022">
    <property type="entry name" value="ISP domain"/>
    <property type="match status" value="1"/>
</dbReference>
<dbReference type="Pfam" id="PF00848">
    <property type="entry name" value="Ring_hydroxyl_A"/>
    <property type="match status" value="1"/>
</dbReference>
<evidence type="ECO:0000256" key="4">
    <source>
        <dbReference type="ARBA" id="ARBA00023002"/>
    </source>
</evidence>
<reference evidence="8" key="1">
    <citation type="submission" date="2020-12" db="EMBL/GenBank/DDBJ databases">
        <title>Genomic characterization of non-nitrogen-fixing Frankia strains.</title>
        <authorList>
            <person name="Carlos-Shanley C."/>
            <person name="Guerra T."/>
            <person name="Hahn D."/>
        </authorList>
    </citation>
    <scope>NUCLEOTIDE SEQUENCE</scope>
    <source>
        <strain evidence="8">CN6</strain>
    </source>
</reference>
<dbReference type="SUPFAM" id="SSF55961">
    <property type="entry name" value="Bet v1-like"/>
    <property type="match status" value="1"/>
</dbReference>
<dbReference type="InterPro" id="IPR017941">
    <property type="entry name" value="Rieske_2Fe-2S"/>
</dbReference>
<keyword evidence="3" id="KW-0479">Metal-binding</keyword>
<evidence type="ECO:0000256" key="2">
    <source>
        <dbReference type="ARBA" id="ARBA00022714"/>
    </source>
</evidence>
<dbReference type="GO" id="GO:0051213">
    <property type="term" value="F:dioxygenase activity"/>
    <property type="evidence" value="ECO:0007669"/>
    <property type="project" value="UniProtKB-KW"/>
</dbReference>
<proteinExistence type="predicted"/>
<dbReference type="Gene3D" id="3.90.380.10">
    <property type="entry name" value="Naphthalene 1,2-dioxygenase Alpha Subunit, Chain A, domain 1"/>
    <property type="match status" value="1"/>
</dbReference>
<dbReference type="GO" id="GO:0005506">
    <property type="term" value="F:iron ion binding"/>
    <property type="evidence" value="ECO:0007669"/>
    <property type="project" value="InterPro"/>
</dbReference>
<dbReference type="Proteomes" id="UP000604475">
    <property type="component" value="Unassembled WGS sequence"/>
</dbReference>
<keyword evidence="5" id="KW-0408">Iron</keyword>
<organism evidence="8 9">
    <name type="scientific">Frankia nepalensis</name>
    <dbReference type="NCBI Taxonomy" id="1836974"/>
    <lineage>
        <taxon>Bacteria</taxon>
        <taxon>Bacillati</taxon>
        <taxon>Actinomycetota</taxon>
        <taxon>Actinomycetes</taxon>
        <taxon>Frankiales</taxon>
        <taxon>Frankiaceae</taxon>
        <taxon>Frankia</taxon>
    </lineage>
</organism>
<dbReference type="PROSITE" id="PS51296">
    <property type="entry name" value="RIESKE"/>
    <property type="match status" value="1"/>
</dbReference>
<accession>A0A937UNW2</accession>
<dbReference type="CDD" id="cd03469">
    <property type="entry name" value="Rieske_RO_Alpha_N"/>
    <property type="match status" value="1"/>
</dbReference>
<evidence type="ECO:0000256" key="5">
    <source>
        <dbReference type="ARBA" id="ARBA00023004"/>
    </source>
</evidence>
<keyword evidence="9" id="KW-1185">Reference proteome</keyword>
<dbReference type="GO" id="GO:0016705">
    <property type="term" value="F:oxidoreductase activity, acting on paired donors, with incorporation or reduction of molecular oxygen"/>
    <property type="evidence" value="ECO:0007669"/>
    <property type="project" value="UniProtKB-ARBA"/>
</dbReference>
<dbReference type="GO" id="GO:0004497">
    <property type="term" value="F:monooxygenase activity"/>
    <property type="evidence" value="ECO:0007669"/>
    <property type="project" value="UniProtKB-ARBA"/>
</dbReference>
<name>A0A937UNW2_9ACTN</name>
<evidence type="ECO:0000256" key="1">
    <source>
        <dbReference type="ARBA" id="ARBA00001962"/>
    </source>
</evidence>
<evidence type="ECO:0000256" key="6">
    <source>
        <dbReference type="ARBA" id="ARBA00023014"/>
    </source>
</evidence>
<dbReference type="InterPro" id="IPR015879">
    <property type="entry name" value="Ring_hydroxy_dOase_asu_C_dom"/>
</dbReference>
<comment type="caution">
    <text evidence="8">The sequence shown here is derived from an EMBL/GenBank/DDBJ whole genome shotgun (WGS) entry which is preliminary data.</text>
</comment>
<dbReference type="PANTHER" id="PTHR43756:SF5">
    <property type="entry name" value="CHOLINE MONOOXYGENASE, CHLOROPLASTIC"/>
    <property type="match status" value="1"/>
</dbReference>
<evidence type="ECO:0000256" key="3">
    <source>
        <dbReference type="ARBA" id="ARBA00022723"/>
    </source>
</evidence>
<evidence type="ECO:0000259" key="7">
    <source>
        <dbReference type="PROSITE" id="PS51296"/>
    </source>
</evidence>
<protein>
    <submittedName>
        <fullName evidence="8">Aromatic ring-hydroxylating dioxygenase subunit alpha</fullName>
    </submittedName>
</protein>